<gene>
    <name evidence="1" type="ORF">H7T88_18695</name>
</gene>
<organism evidence="1 2">
    <name type="scientific">Paenibacillus cucumis</name>
    <name type="common">ex Kampfer et al. 2016</name>
    <dbReference type="NCBI Taxonomy" id="1776858"/>
    <lineage>
        <taxon>Bacteria</taxon>
        <taxon>Bacillati</taxon>
        <taxon>Bacillota</taxon>
        <taxon>Bacilli</taxon>
        <taxon>Bacillales</taxon>
        <taxon>Paenibacillaceae</taxon>
        <taxon>Paenibacillus</taxon>
    </lineage>
</organism>
<comment type="caution">
    <text evidence="1">The sequence shown here is derived from an EMBL/GenBank/DDBJ whole genome shotgun (WGS) entry which is preliminary data.</text>
</comment>
<reference evidence="1 2" key="1">
    <citation type="submission" date="2020-08" db="EMBL/GenBank/DDBJ databases">
        <title>Fungal Genomes of the International Space Station.</title>
        <authorList>
            <person name="Seuylemezian A."/>
            <person name="Singh N.K."/>
            <person name="Wood J."/>
            <person name="Venkateswaran K."/>
        </authorList>
    </citation>
    <scope>NUCLEOTIDE SEQUENCE [LARGE SCALE GENOMIC DNA]</scope>
    <source>
        <strain evidence="1 2">S/N-304-OC-R4</strain>
    </source>
</reference>
<dbReference type="EMBL" id="JACLIC010000031">
    <property type="protein sequence ID" value="MBY0205256.1"/>
    <property type="molecule type" value="Genomic_DNA"/>
</dbReference>
<accession>A0ABS7KMW0</accession>
<protein>
    <submittedName>
        <fullName evidence="1">Uncharacterized protein</fullName>
    </submittedName>
</protein>
<sequence length="149" mass="15436">MAQHGVYKGSLDGSAPIYKEVPVNASQTIVKGSVVVKATGKASVAAAAASAGTVWGVAAQDLTTGSSVTAADLIKIDVNPMSVYEFPHNTTGTKTSLDKADVGKVFDLGANAYTVNLDDTTGGYFELVNTVTNKPSRGDFLIKNRIQVV</sequence>
<name>A0ABS7KMW0_9BACL</name>
<proteinExistence type="predicted"/>
<keyword evidence="2" id="KW-1185">Reference proteome</keyword>
<evidence type="ECO:0000313" key="2">
    <source>
        <dbReference type="Proteomes" id="UP000706031"/>
    </source>
</evidence>
<evidence type="ECO:0000313" key="1">
    <source>
        <dbReference type="EMBL" id="MBY0205256.1"/>
    </source>
</evidence>
<dbReference type="Proteomes" id="UP000706031">
    <property type="component" value="Unassembled WGS sequence"/>
</dbReference>
<dbReference type="RefSeq" id="WP_221789765.1">
    <property type="nucleotide sequence ID" value="NZ_JACLIC010000031.1"/>
</dbReference>